<feature type="domain" description="OTU" evidence="3">
    <location>
        <begin position="288"/>
        <end position="457"/>
    </location>
</feature>
<dbReference type="InterPro" id="IPR019734">
    <property type="entry name" value="TPR_rpt"/>
</dbReference>
<dbReference type="Gene3D" id="3.90.70.80">
    <property type="match status" value="1"/>
</dbReference>
<dbReference type="PANTHER" id="PTHR19959:SF119">
    <property type="entry name" value="FUNGAL LIPASE-LIKE DOMAIN-CONTAINING PROTEIN"/>
    <property type="match status" value="1"/>
</dbReference>
<evidence type="ECO:0000259" key="3">
    <source>
        <dbReference type="PROSITE" id="PS50802"/>
    </source>
</evidence>
<evidence type="ECO:0000313" key="5">
    <source>
        <dbReference type="Proteomes" id="UP000749559"/>
    </source>
</evidence>
<dbReference type="Pfam" id="PF03445">
    <property type="entry name" value="DUF294"/>
    <property type="match status" value="2"/>
</dbReference>
<evidence type="ECO:0000256" key="1">
    <source>
        <dbReference type="PROSITE-ProRule" id="PRU00339"/>
    </source>
</evidence>
<dbReference type="CDD" id="cd22758">
    <property type="entry name" value="OTU_232R-like"/>
    <property type="match status" value="1"/>
</dbReference>
<organism evidence="4 5">
    <name type="scientific">Owenia fusiformis</name>
    <name type="common">Polychaete worm</name>
    <dbReference type="NCBI Taxonomy" id="6347"/>
    <lineage>
        <taxon>Eukaryota</taxon>
        <taxon>Metazoa</taxon>
        <taxon>Spiralia</taxon>
        <taxon>Lophotrochozoa</taxon>
        <taxon>Annelida</taxon>
        <taxon>Polychaeta</taxon>
        <taxon>Sedentaria</taxon>
        <taxon>Canalipalpata</taxon>
        <taxon>Sabellida</taxon>
        <taxon>Oweniida</taxon>
        <taxon>Oweniidae</taxon>
        <taxon>Owenia</taxon>
    </lineage>
</organism>
<dbReference type="InterPro" id="IPR005105">
    <property type="entry name" value="GlnD_Uridyltrans_N"/>
</dbReference>
<dbReference type="PROSITE" id="PS50802">
    <property type="entry name" value="OTU"/>
    <property type="match status" value="1"/>
</dbReference>
<protein>
    <recommendedName>
        <fullName evidence="3">OTU domain-containing protein</fullName>
    </recommendedName>
</protein>
<dbReference type="InterPro" id="IPR011990">
    <property type="entry name" value="TPR-like_helical_dom_sf"/>
</dbReference>
<gene>
    <name evidence="4" type="ORF">OFUS_LOCUS9484</name>
</gene>
<dbReference type="PRINTS" id="PR00381">
    <property type="entry name" value="KINESINLIGHT"/>
</dbReference>
<dbReference type="SUPFAM" id="SSF54001">
    <property type="entry name" value="Cysteine proteinases"/>
    <property type="match status" value="1"/>
</dbReference>
<feature type="repeat" description="TPR" evidence="1">
    <location>
        <begin position="1768"/>
        <end position="1801"/>
    </location>
</feature>
<dbReference type="SMART" id="SM00028">
    <property type="entry name" value="TPR"/>
    <property type="match status" value="7"/>
</dbReference>
<keyword evidence="1" id="KW-0802">TPR repeat</keyword>
<proteinExistence type="predicted"/>
<feature type="compositionally biased region" description="Basic and acidic residues" evidence="2">
    <location>
        <begin position="125"/>
        <end position="137"/>
    </location>
</feature>
<dbReference type="Proteomes" id="UP000749559">
    <property type="component" value="Unassembled WGS sequence"/>
</dbReference>
<dbReference type="SUPFAM" id="SSF48452">
    <property type="entry name" value="TPR-like"/>
    <property type="match status" value="3"/>
</dbReference>
<name>A0A8S4NQI2_OWEFU</name>
<feature type="repeat" description="TPR" evidence="1">
    <location>
        <begin position="1725"/>
        <end position="1758"/>
    </location>
</feature>
<feature type="repeat" description="TPR" evidence="1">
    <location>
        <begin position="1639"/>
        <end position="1672"/>
    </location>
</feature>
<dbReference type="Pfam" id="PF02338">
    <property type="entry name" value="OTU"/>
    <property type="match status" value="1"/>
</dbReference>
<feature type="region of interest" description="Disordered" evidence="2">
    <location>
        <begin position="39"/>
        <end position="59"/>
    </location>
</feature>
<sequence>MGNSIDQWRCAIGRFNPCRQPNRCDNTERRAEREYRKALHKNKANQNSDSHESTIQKGQHLYCSDQKSSIKPNDHVDNLKRKAQELAKQCNEWFEVVKKGYISEKTTLKQNASVISTATAFQGDERQGVTGSDEKGISDQNNSLNYNIVKKEGPTDDHEEGKHPDQLENNTENVKVLMNQHWVESLRILPQLLVIISLLLIIGGVEVNPGPQTQGKDDAKRDTAPPAETDIFELLLSLFNSESFNLNDQKPLEPLEDAVTKHGLTNVENDGNGKPLECLVDVVAKHGLAIVENDGYGDCLFQALSHQLAYTKTANIDHRDLRQRLVEYVKLHPQLPNGDHVTTQFCTIIINEWTQYKNSSHPMNDDEKTKLAWYTESYMNRPGTWGDNLMIWAFTQLFNADVEIFSQGSENSYKIANVNSASRVIVRLGYVPQKIANDNSDGRVMVRQIHFISLVSLKELEEMFNLGKKISKCDQITQMREQAGYMCELGSLYTAQAQKTSRGWDFIYATALYNAALQRIKQSETDSSKEEVLSRFKHINAEYIIEQLQQIETYFLESVSKVKPDSTLSCTQRYRKVLEELRTYSCDTINNIHVNDMQIDGITFDMSDENVNMTIENSKIYYEKLSDKIVEFHRLVIDDCISVLGAPKVNRYAFIGLGSLARKEVTAWSDLESAIIYDPSGIAPPECNALRQEFRVLVHYFHMKVINLGETKINVLDIPVLCDFNKKLPKDLKDIDFFDEVTPQGICFDGTLPKASKHPFGRMSTKNPKRPTSFELIQPIDVIVNCQNEEVSEREGYHLSDVLMTSTFLYGDDSLWDEYNNKVHKILSSPSKTNQGLSIGNERGQATLKDDLDSYQRNPLSPRSFQTPVKTKHDIYRFATISINTLKLLHNCESVNPLDVLDELCEKEILHEGAKKDLQLMVCLAVNMRHLVYSRYDQQKESSSFIVPTQEQGKTSNHLGLVSVRDFPAICRFYATLLPWSEFLGEHSGDTIPCSYATRYFDSSDKVKELKEIFNLGMKISECDQTTHMREQAGYMCDLGSLYTVHAQKTSRGLDFIYATALYNAALQRIKQSETDSSKEEVLSRFKHINADYIIEQLQQIETYFLESVSKVNPDSTLSCTQRYRKVLEDSLRTYSRDTINNIHVNDMQIDGITFDMSDENVNRTIDNSRIYYEKLTDKIVEFHQLVIGDCISVLGAPKVNRWAFIGLGSLARKEVTVWSDLESAIIYDPSGITPPECNALRQEFRVLVHYFHMKVINLGETKINVLDIPVLSDFNKKLPKDLKNNDFFDEVTPQGICFDGTLPKASKHPFGRMSTKNPEKPISFELIQPIDDMVNCQNEEVSKREGYHLSDVLMTSTYLYGDDSLWNEYNKKVHKILSSPSKTNQDISIGNERGLATQKDDLDNYQRNPLSPKSFQKPVKTKHNIYRFATISINTLKLLHNCESFNPLDVLEELCLKKILCEDAKKDLQLMVCLAVNMRHLVYSRYDQQKEFSSFIVPTQEQGKSANHSELVSVRDFTAIYRFYATLIPWSEFLREQSGDTIPCSYATRYIDSSDNVKGELHSQMYFFENALKAFKKEELRLESMDRMEYSKELLDVKVNLAELHFAQGHHDESIKYLNESLILNEARPGLISMYSICYIWNALGNAYHKKGEHNDAIKYYKQSLNTSKLIHRNQQSQGISTLLGNIGLAYNSKGQYDEAIQYLEQSLTMQKKIYKDQPHPEIASSLGNIGSAYHSKGQYDEAIKYLEQSLTMRKKIYKDQPHPEIASSLGNIGTAYNSKGQYDEAIKYLEQSLIMQKKIYKDQPHPDIATSLGNIGSAYDSKGQYDEGIKYQKQSLTMRKLIYKDQPHPDIASSLGNIGTAYLSKGQYDEAIKYLEQSLIMRKKIYKDQPHPDIASSLGNIGSAYNS</sequence>
<feature type="region of interest" description="Disordered" evidence="2">
    <location>
        <begin position="125"/>
        <end position="170"/>
    </location>
</feature>
<feature type="repeat" description="TPR" evidence="1">
    <location>
        <begin position="1854"/>
        <end position="1887"/>
    </location>
</feature>
<evidence type="ECO:0000256" key="2">
    <source>
        <dbReference type="SAM" id="MobiDB-lite"/>
    </source>
</evidence>
<dbReference type="PROSITE" id="PS50005">
    <property type="entry name" value="TPR"/>
    <property type="match status" value="5"/>
</dbReference>
<dbReference type="Gene3D" id="1.25.40.10">
    <property type="entry name" value="Tetratricopeptide repeat domain"/>
    <property type="match status" value="3"/>
</dbReference>
<dbReference type="OrthoDB" id="5986190at2759"/>
<feature type="compositionally biased region" description="Basic and acidic residues" evidence="2">
    <location>
        <begin position="149"/>
        <end position="166"/>
    </location>
</feature>
<reference evidence="4" key="1">
    <citation type="submission" date="2022-03" db="EMBL/GenBank/DDBJ databases">
        <authorList>
            <person name="Martin C."/>
        </authorList>
    </citation>
    <scope>NUCLEOTIDE SEQUENCE</scope>
</reference>
<keyword evidence="5" id="KW-1185">Reference proteome</keyword>
<dbReference type="InterPro" id="IPR038765">
    <property type="entry name" value="Papain-like_cys_pep_sf"/>
</dbReference>
<feature type="repeat" description="TPR" evidence="1">
    <location>
        <begin position="1682"/>
        <end position="1715"/>
    </location>
</feature>
<dbReference type="EMBL" id="CAIIXF020000005">
    <property type="protein sequence ID" value="CAH1783117.1"/>
    <property type="molecule type" value="Genomic_DNA"/>
</dbReference>
<dbReference type="Pfam" id="PF13424">
    <property type="entry name" value="TPR_12"/>
    <property type="match status" value="3"/>
</dbReference>
<accession>A0A8S4NQI2</accession>
<dbReference type="Pfam" id="PF13374">
    <property type="entry name" value="TPR_10"/>
    <property type="match status" value="1"/>
</dbReference>
<dbReference type="GO" id="GO:0008773">
    <property type="term" value="F:[protein-PII] uridylyltransferase activity"/>
    <property type="evidence" value="ECO:0007669"/>
    <property type="project" value="InterPro"/>
</dbReference>
<evidence type="ECO:0000313" key="4">
    <source>
        <dbReference type="EMBL" id="CAH1783117.1"/>
    </source>
</evidence>
<dbReference type="PANTHER" id="PTHR19959">
    <property type="entry name" value="KINESIN LIGHT CHAIN"/>
    <property type="match status" value="1"/>
</dbReference>
<dbReference type="PROSITE" id="PS50293">
    <property type="entry name" value="TPR_REGION"/>
    <property type="match status" value="1"/>
</dbReference>
<comment type="caution">
    <text evidence="4">The sequence shown here is derived from an EMBL/GenBank/DDBJ whole genome shotgun (WGS) entry which is preliminary data.</text>
</comment>
<dbReference type="InterPro" id="IPR003323">
    <property type="entry name" value="OTU_dom"/>
</dbReference>